<dbReference type="OrthoDB" id="152020at2"/>
<gene>
    <name evidence="3" type="ORF">A4R35_16680</name>
</gene>
<feature type="compositionally biased region" description="Low complexity" evidence="1">
    <location>
        <begin position="222"/>
        <end position="247"/>
    </location>
</feature>
<keyword evidence="2" id="KW-0472">Membrane</keyword>
<dbReference type="RefSeq" id="WP_112431352.1">
    <property type="nucleotide sequence ID" value="NZ_MCIF01000002.1"/>
</dbReference>
<comment type="caution">
    <text evidence="3">The sequence shown here is derived from an EMBL/GenBank/DDBJ whole genome shotgun (WGS) entry which is preliminary data.</text>
</comment>
<feature type="compositionally biased region" description="Basic and acidic residues" evidence="1">
    <location>
        <begin position="312"/>
        <end position="322"/>
    </location>
</feature>
<proteinExistence type="predicted"/>
<keyword evidence="2" id="KW-1133">Transmembrane helix</keyword>
<protein>
    <submittedName>
        <fullName evidence="3">Uncharacterized protein</fullName>
    </submittedName>
</protein>
<evidence type="ECO:0000256" key="2">
    <source>
        <dbReference type="SAM" id="Phobius"/>
    </source>
</evidence>
<sequence>MSEDSKSDKKIYILVERASNLSRGVSRALWPATARRLVETSRAAQRRRARLMRRRSSLPPALPAALPQWLPRLFLAALVASSMLSGGTLVLAVLWHLWFLPLCAALALAVSLLALRSRWPANFPSVPLSQQTVMDSSLPASSSAGVPWKSLPGQLGAPETPMPDPPSLVRVLETFDLSRGELEPALTEVSWPPSPAAGARSDWDERASSSGATSVAPLPDRLPCSSAGAPAGPGSSPLAAPSMPLAAFGFGPTRAGGNSQPGLPGRALPDQPQPPRSASGQPGEIPVTRPFASSEANGQDEPGGAPSAAVESKGEEGEGEKL</sequence>
<dbReference type="Proteomes" id="UP000248706">
    <property type="component" value="Unassembled WGS sequence"/>
</dbReference>
<accession>A0A328VHG3</accession>
<dbReference type="AlphaFoldDB" id="A0A328VHG3"/>
<feature type="transmembrane region" description="Helical" evidence="2">
    <location>
        <begin position="98"/>
        <end position="115"/>
    </location>
</feature>
<evidence type="ECO:0000256" key="1">
    <source>
        <dbReference type="SAM" id="MobiDB-lite"/>
    </source>
</evidence>
<evidence type="ECO:0000313" key="3">
    <source>
        <dbReference type="EMBL" id="RAQ97176.1"/>
    </source>
</evidence>
<feature type="region of interest" description="Disordered" evidence="1">
    <location>
        <begin position="183"/>
        <end position="322"/>
    </location>
</feature>
<keyword evidence="2" id="KW-0812">Transmembrane</keyword>
<organism evidence="3 4">
    <name type="scientific">Thermogemmatispora tikiterensis</name>
    <dbReference type="NCBI Taxonomy" id="1825093"/>
    <lineage>
        <taxon>Bacteria</taxon>
        <taxon>Bacillati</taxon>
        <taxon>Chloroflexota</taxon>
        <taxon>Ktedonobacteria</taxon>
        <taxon>Thermogemmatisporales</taxon>
        <taxon>Thermogemmatisporaceae</taxon>
        <taxon>Thermogemmatispora</taxon>
    </lineage>
</organism>
<keyword evidence="4" id="KW-1185">Reference proteome</keyword>
<dbReference type="EMBL" id="MCIF01000002">
    <property type="protein sequence ID" value="RAQ97176.1"/>
    <property type="molecule type" value="Genomic_DNA"/>
</dbReference>
<name>A0A328VHG3_9CHLR</name>
<reference evidence="3 4" key="1">
    <citation type="submission" date="2016-08" db="EMBL/GenBank/DDBJ databases">
        <title>Analysis of Carbohydrate Active Enzymes in Thermogemmatispora T81 Reveals Carbohydrate Degradation Ability.</title>
        <authorList>
            <person name="Tomazini A."/>
            <person name="Lal S."/>
            <person name="Stott M."/>
            <person name="Henrissat B."/>
            <person name="Polikarpov I."/>
            <person name="Sparling R."/>
            <person name="Levin D.B."/>
        </authorList>
    </citation>
    <scope>NUCLEOTIDE SEQUENCE [LARGE SCALE GENOMIC DNA]</scope>
    <source>
        <strain evidence="3 4">T81</strain>
    </source>
</reference>
<evidence type="ECO:0000313" key="4">
    <source>
        <dbReference type="Proteomes" id="UP000248706"/>
    </source>
</evidence>